<evidence type="ECO:0000313" key="2">
    <source>
        <dbReference type="Proteomes" id="UP001162992"/>
    </source>
</evidence>
<dbReference type="Proteomes" id="UP001162992">
    <property type="component" value="Chromosome 6"/>
</dbReference>
<sequence>MPSPANTLYDECDHPRMGISRRCSQKNPLLVKPRLGAGKRVTQLIPDDEYIYGICNDLGAEGVREVLVPKDSVLVAIEKRGPDMVAMNKLAAQMRFWRASEQRKFRKDHYIPSHISKRLGQKPTLPSNHNAEYVYGRIVERPEQVGKILQNAYANEWIDMHQFHHHEFQMERPRYIPPKTNKSTELYAQACYERMHRESPKDRFIMSKFKNVHHKIDNMQKLPLKRDTNNKASDIKSMDSCSPP</sequence>
<keyword evidence="2" id="KW-1185">Reference proteome</keyword>
<evidence type="ECO:0000313" key="1">
    <source>
        <dbReference type="EMBL" id="KAJ7552751.1"/>
    </source>
</evidence>
<protein>
    <submittedName>
        <fullName evidence="1">Uncharacterized protein</fullName>
    </submittedName>
</protein>
<name>A0ACC2DES0_DIPCM</name>
<gene>
    <name evidence="1" type="ORF">O6H91_06G069100</name>
</gene>
<organism evidence="1 2">
    <name type="scientific">Diphasiastrum complanatum</name>
    <name type="common">Issler's clubmoss</name>
    <name type="synonym">Lycopodium complanatum</name>
    <dbReference type="NCBI Taxonomy" id="34168"/>
    <lineage>
        <taxon>Eukaryota</taxon>
        <taxon>Viridiplantae</taxon>
        <taxon>Streptophyta</taxon>
        <taxon>Embryophyta</taxon>
        <taxon>Tracheophyta</taxon>
        <taxon>Lycopodiopsida</taxon>
        <taxon>Lycopodiales</taxon>
        <taxon>Lycopodiaceae</taxon>
        <taxon>Lycopodioideae</taxon>
        <taxon>Diphasiastrum</taxon>
    </lineage>
</organism>
<reference evidence="2" key="1">
    <citation type="journal article" date="2024" name="Proc. Natl. Acad. Sci. U.S.A.">
        <title>Extraordinary preservation of gene collinearity over three hundred million years revealed in homosporous lycophytes.</title>
        <authorList>
            <person name="Li C."/>
            <person name="Wickell D."/>
            <person name="Kuo L.Y."/>
            <person name="Chen X."/>
            <person name="Nie B."/>
            <person name="Liao X."/>
            <person name="Peng D."/>
            <person name="Ji J."/>
            <person name="Jenkins J."/>
            <person name="Williams M."/>
            <person name="Shu S."/>
            <person name="Plott C."/>
            <person name="Barry K."/>
            <person name="Rajasekar S."/>
            <person name="Grimwood J."/>
            <person name="Han X."/>
            <person name="Sun S."/>
            <person name="Hou Z."/>
            <person name="He W."/>
            <person name="Dai G."/>
            <person name="Sun C."/>
            <person name="Schmutz J."/>
            <person name="Leebens-Mack J.H."/>
            <person name="Li F.W."/>
            <person name="Wang L."/>
        </authorList>
    </citation>
    <scope>NUCLEOTIDE SEQUENCE [LARGE SCALE GENOMIC DNA]</scope>
    <source>
        <strain evidence="2">cv. PW_Plant_1</strain>
    </source>
</reference>
<accession>A0ACC2DES0</accession>
<dbReference type="EMBL" id="CM055097">
    <property type="protein sequence ID" value="KAJ7552751.1"/>
    <property type="molecule type" value="Genomic_DNA"/>
</dbReference>
<proteinExistence type="predicted"/>
<comment type="caution">
    <text evidence="1">The sequence shown here is derived from an EMBL/GenBank/DDBJ whole genome shotgun (WGS) entry which is preliminary data.</text>
</comment>